<evidence type="ECO:0000256" key="3">
    <source>
        <dbReference type="ARBA" id="ARBA00022606"/>
    </source>
</evidence>
<evidence type="ECO:0000313" key="12">
    <source>
        <dbReference type="Proteomes" id="UP000007266"/>
    </source>
</evidence>
<dbReference type="HOGENOM" id="CLU_033399_4_0_1"/>
<dbReference type="KEGG" id="tca:100142153"/>
<evidence type="ECO:0000256" key="5">
    <source>
        <dbReference type="ARBA" id="ARBA00022725"/>
    </source>
</evidence>
<organism evidence="11 12">
    <name type="scientific">Tribolium castaneum</name>
    <name type="common">Red flour beetle</name>
    <dbReference type="NCBI Taxonomy" id="7070"/>
    <lineage>
        <taxon>Eukaryota</taxon>
        <taxon>Metazoa</taxon>
        <taxon>Ecdysozoa</taxon>
        <taxon>Arthropoda</taxon>
        <taxon>Hexapoda</taxon>
        <taxon>Insecta</taxon>
        <taxon>Pterygota</taxon>
        <taxon>Neoptera</taxon>
        <taxon>Endopterygota</taxon>
        <taxon>Coleoptera</taxon>
        <taxon>Polyphaga</taxon>
        <taxon>Cucujiformia</taxon>
        <taxon>Tenebrionidae</taxon>
        <taxon>Tenebrionidae incertae sedis</taxon>
        <taxon>Tribolium</taxon>
    </lineage>
</organism>
<keyword evidence="12" id="KW-1185">Reference proteome</keyword>
<keyword evidence="7 10" id="KW-0472">Membrane</keyword>
<keyword evidence="6 10" id="KW-1133">Transmembrane helix</keyword>
<keyword evidence="8 10" id="KW-0675">Receptor</keyword>
<evidence type="ECO:0000256" key="2">
    <source>
        <dbReference type="ARBA" id="ARBA00022475"/>
    </source>
</evidence>
<dbReference type="GO" id="GO:0005549">
    <property type="term" value="F:odorant binding"/>
    <property type="evidence" value="ECO:0007669"/>
    <property type="project" value="InterPro"/>
</dbReference>
<feature type="transmembrane region" description="Helical" evidence="10">
    <location>
        <begin position="67"/>
        <end position="93"/>
    </location>
</feature>
<proteinExistence type="inferred from homology"/>
<evidence type="ECO:0000256" key="1">
    <source>
        <dbReference type="ARBA" id="ARBA00004651"/>
    </source>
</evidence>
<dbReference type="Proteomes" id="UP000007266">
    <property type="component" value="Linkage group 10"/>
</dbReference>
<dbReference type="GO" id="GO:0007165">
    <property type="term" value="P:signal transduction"/>
    <property type="evidence" value="ECO:0007669"/>
    <property type="project" value="UniProtKB-KW"/>
</dbReference>
<dbReference type="OrthoDB" id="6597368at2759"/>
<accession>D6X3V5</accession>
<feature type="transmembrane region" description="Helical" evidence="10">
    <location>
        <begin position="299"/>
        <end position="319"/>
    </location>
</feature>
<keyword evidence="4 10" id="KW-0812">Transmembrane</keyword>
<reference evidence="11 12" key="2">
    <citation type="journal article" date="2010" name="Nucleic Acids Res.">
        <title>BeetleBase in 2010: revisions to provide comprehensive genomic information for Tribolium castaneum.</title>
        <authorList>
            <person name="Kim H.S."/>
            <person name="Murphy T."/>
            <person name="Xia J."/>
            <person name="Caragea D."/>
            <person name="Park Y."/>
            <person name="Beeman R.W."/>
            <person name="Lorenzen M.D."/>
            <person name="Butcher S."/>
            <person name="Manak J.R."/>
            <person name="Brown S.J."/>
        </authorList>
    </citation>
    <scope>GENOME REANNOTATION</scope>
    <source>
        <strain evidence="11 12">Georgia GA2</strain>
    </source>
</reference>
<dbReference type="GO" id="GO:0004984">
    <property type="term" value="F:olfactory receptor activity"/>
    <property type="evidence" value="ECO:0000318"/>
    <property type="project" value="GO_Central"/>
</dbReference>
<feature type="transmembrane region" description="Helical" evidence="10">
    <location>
        <begin position="331"/>
        <end position="350"/>
    </location>
</feature>
<dbReference type="PANTHER" id="PTHR21137:SF35">
    <property type="entry name" value="ODORANT RECEPTOR 19A-RELATED"/>
    <property type="match status" value="1"/>
</dbReference>
<keyword evidence="9 10" id="KW-0807">Transducer</keyword>
<dbReference type="GO" id="GO:0005886">
    <property type="term" value="C:plasma membrane"/>
    <property type="evidence" value="ECO:0000318"/>
    <property type="project" value="GO_Central"/>
</dbReference>
<evidence type="ECO:0000256" key="4">
    <source>
        <dbReference type="ARBA" id="ARBA00022692"/>
    </source>
</evidence>
<dbReference type="AlphaFoldDB" id="D6X3V5"/>
<evidence type="ECO:0000256" key="9">
    <source>
        <dbReference type="ARBA" id="ARBA00023224"/>
    </source>
</evidence>
<comment type="subcellular location">
    <subcellularLocation>
        <location evidence="1 10">Cell membrane</location>
        <topology evidence="1 10">Multi-pass membrane protein</topology>
    </subcellularLocation>
</comment>
<evidence type="ECO:0000256" key="6">
    <source>
        <dbReference type="ARBA" id="ARBA00022989"/>
    </source>
</evidence>
<dbReference type="InterPro" id="IPR004117">
    <property type="entry name" value="7tm6_olfct_rcpt"/>
</dbReference>
<keyword evidence="2" id="KW-1003">Cell membrane</keyword>
<keyword evidence="5 10" id="KW-0552">Olfaction</keyword>
<gene>
    <name evidence="11" type="primary">AUGUSTUS-3.0.2_11307</name>
    <name evidence="11" type="ORF">TcasGA2_TC011307</name>
</gene>
<comment type="similarity">
    <text evidence="10">Belongs to the insect chemoreceptor superfamily. Heteromeric odorant receptor channel (TC 1.A.69) family.</text>
</comment>
<evidence type="ECO:0000256" key="7">
    <source>
        <dbReference type="ARBA" id="ARBA00023136"/>
    </source>
</evidence>
<comment type="caution">
    <text evidence="10">Lacks conserved residue(s) required for the propagation of feature annotation.</text>
</comment>
<dbReference type="GO" id="GO:0050911">
    <property type="term" value="P:detection of chemical stimulus involved in sensory perception of smell"/>
    <property type="evidence" value="ECO:0000318"/>
    <property type="project" value="GO_Central"/>
</dbReference>
<sequence length="427" mass="48799">MSKNLKEIPPVYLKVHLTVLQILGIDILPNERIPQTLFYTYSVLLIATMVVFTTAECLDLVLNYEDIYKLTFGLCCCVTHVLGAAKMFLMLYLRKKLWGYFTTLENGIFKPNPCRGGAEEFEIVTSAINMCKRQGYVFYVLTVGVTGGQGLYAALANLPYDKHNYFDGNVTVVVNTKQMPYATWTPFDYNDSPLYEIMFAFQIFSTTLYGFYIGAADAVICGFLMLIKAQFLIVKRELETLVERAQRAGNPDRGDFGGGINRIEMLDDGTQVFVEKCANECVYHHQELIALCEHAEEDFCYLMLLQFISSLLIVCFQLFQLSTLSPGTFEFFSMACFLLFILFQLLCYCWHGNEVQFVSGELSRYAFSINWIIMRESPKKTLLLLMMRAQRPCYFTAGKFSLLSLQTFMTVVRGAGSYFMFLKQMNT</sequence>
<dbReference type="EMBL" id="KQ971379">
    <property type="protein sequence ID" value="EEZ97727.1"/>
    <property type="molecule type" value="Genomic_DNA"/>
</dbReference>
<evidence type="ECO:0000256" key="10">
    <source>
        <dbReference type="RuleBase" id="RU351113"/>
    </source>
</evidence>
<evidence type="ECO:0000313" key="11">
    <source>
        <dbReference type="EMBL" id="EEZ97727.1"/>
    </source>
</evidence>
<feature type="transmembrane region" description="Helical" evidence="10">
    <location>
        <begin position="36"/>
        <end position="55"/>
    </location>
</feature>
<reference evidence="11 12" key="1">
    <citation type="journal article" date="2008" name="Nature">
        <title>The genome of the model beetle and pest Tribolium castaneum.</title>
        <authorList>
            <consortium name="Tribolium Genome Sequencing Consortium"/>
            <person name="Richards S."/>
            <person name="Gibbs R.A."/>
            <person name="Weinstock G.M."/>
            <person name="Brown S.J."/>
            <person name="Denell R."/>
            <person name="Beeman R.W."/>
            <person name="Gibbs R."/>
            <person name="Beeman R.W."/>
            <person name="Brown S.J."/>
            <person name="Bucher G."/>
            <person name="Friedrich M."/>
            <person name="Grimmelikhuijzen C.J."/>
            <person name="Klingler M."/>
            <person name="Lorenzen M."/>
            <person name="Richards S."/>
            <person name="Roth S."/>
            <person name="Schroder R."/>
            <person name="Tautz D."/>
            <person name="Zdobnov E.M."/>
            <person name="Muzny D."/>
            <person name="Gibbs R.A."/>
            <person name="Weinstock G.M."/>
            <person name="Attaway T."/>
            <person name="Bell S."/>
            <person name="Buhay C.J."/>
            <person name="Chandrabose M.N."/>
            <person name="Chavez D."/>
            <person name="Clerk-Blankenburg K.P."/>
            <person name="Cree A."/>
            <person name="Dao M."/>
            <person name="Davis C."/>
            <person name="Chacko J."/>
            <person name="Dinh H."/>
            <person name="Dugan-Rocha S."/>
            <person name="Fowler G."/>
            <person name="Garner T.T."/>
            <person name="Garnes J."/>
            <person name="Gnirke A."/>
            <person name="Hawes A."/>
            <person name="Hernandez J."/>
            <person name="Hines S."/>
            <person name="Holder M."/>
            <person name="Hume J."/>
            <person name="Jhangiani S.N."/>
            <person name="Joshi V."/>
            <person name="Khan Z.M."/>
            <person name="Jackson L."/>
            <person name="Kovar C."/>
            <person name="Kowis A."/>
            <person name="Lee S."/>
            <person name="Lewis L.R."/>
            <person name="Margolis J."/>
            <person name="Morgan M."/>
            <person name="Nazareth L.V."/>
            <person name="Nguyen N."/>
            <person name="Okwuonu G."/>
            <person name="Parker D."/>
            <person name="Richards S."/>
            <person name="Ruiz S.J."/>
            <person name="Santibanez J."/>
            <person name="Savard J."/>
            <person name="Scherer S.E."/>
            <person name="Schneider B."/>
            <person name="Sodergren E."/>
            <person name="Tautz D."/>
            <person name="Vattahil S."/>
            <person name="Villasana D."/>
            <person name="White C.S."/>
            <person name="Wright R."/>
            <person name="Park Y."/>
            <person name="Beeman R.W."/>
            <person name="Lord J."/>
            <person name="Oppert B."/>
            <person name="Lorenzen M."/>
            <person name="Brown S."/>
            <person name="Wang L."/>
            <person name="Savard J."/>
            <person name="Tautz D."/>
            <person name="Richards S."/>
            <person name="Weinstock G."/>
            <person name="Gibbs R.A."/>
            <person name="Liu Y."/>
            <person name="Worley K."/>
            <person name="Weinstock G."/>
            <person name="Elsik C.G."/>
            <person name="Reese J.T."/>
            <person name="Elhaik E."/>
            <person name="Landan G."/>
            <person name="Graur D."/>
            <person name="Arensburger P."/>
            <person name="Atkinson P."/>
            <person name="Beeman R.W."/>
            <person name="Beidler J."/>
            <person name="Brown S.J."/>
            <person name="Demuth J.P."/>
            <person name="Drury D.W."/>
            <person name="Du Y.Z."/>
            <person name="Fujiwara H."/>
            <person name="Lorenzen M."/>
            <person name="Maselli V."/>
            <person name="Osanai M."/>
            <person name="Park Y."/>
            <person name="Robertson H.M."/>
            <person name="Tu Z."/>
            <person name="Wang J.J."/>
            <person name="Wang S."/>
            <person name="Richards S."/>
            <person name="Song H."/>
            <person name="Zhang L."/>
            <person name="Sodergren E."/>
            <person name="Werner D."/>
            <person name="Stanke M."/>
            <person name="Morgenstern B."/>
            <person name="Solovyev V."/>
            <person name="Kosarev P."/>
            <person name="Brown G."/>
            <person name="Chen H.C."/>
            <person name="Ermolaeva O."/>
            <person name="Hlavina W."/>
            <person name="Kapustin Y."/>
            <person name="Kiryutin B."/>
            <person name="Kitts P."/>
            <person name="Maglott D."/>
            <person name="Pruitt K."/>
            <person name="Sapojnikov V."/>
            <person name="Souvorov A."/>
            <person name="Mackey A.J."/>
            <person name="Waterhouse R.M."/>
            <person name="Wyder S."/>
            <person name="Zdobnov E.M."/>
            <person name="Zdobnov E.M."/>
            <person name="Wyder S."/>
            <person name="Kriventseva E.V."/>
            <person name="Kadowaki T."/>
            <person name="Bork P."/>
            <person name="Aranda M."/>
            <person name="Bao R."/>
            <person name="Beermann A."/>
            <person name="Berns N."/>
            <person name="Bolognesi R."/>
            <person name="Bonneton F."/>
            <person name="Bopp D."/>
            <person name="Brown S.J."/>
            <person name="Bucher G."/>
            <person name="Butts T."/>
            <person name="Chaumot A."/>
            <person name="Denell R.E."/>
            <person name="Ferrier D.E."/>
            <person name="Friedrich M."/>
            <person name="Gordon C.M."/>
            <person name="Jindra M."/>
            <person name="Klingler M."/>
            <person name="Lan Q."/>
            <person name="Lattorff H.M."/>
            <person name="Laudet V."/>
            <person name="von Levetsow C."/>
            <person name="Liu Z."/>
            <person name="Lutz R."/>
            <person name="Lynch J.A."/>
            <person name="da Fonseca R.N."/>
            <person name="Posnien N."/>
            <person name="Reuter R."/>
            <person name="Roth S."/>
            <person name="Savard J."/>
            <person name="Schinko J.B."/>
            <person name="Schmitt C."/>
            <person name="Schoppmeier M."/>
            <person name="Schroder R."/>
            <person name="Shippy T.D."/>
            <person name="Simonnet F."/>
            <person name="Marques-Souza H."/>
            <person name="Tautz D."/>
            <person name="Tomoyasu Y."/>
            <person name="Trauner J."/>
            <person name="Van der Zee M."/>
            <person name="Vervoort M."/>
            <person name="Wittkopp N."/>
            <person name="Wimmer E.A."/>
            <person name="Yang X."/>
            <person name="Jones A.K."/>
            <person name="Sattelle D.B."/>
            <person name="Ebert P.R."/>
            <person name="Nelson D."/>
            <person name="Scott J.G."/>
            <person name="Beeman R.W."/>
            <person name="Muthukrishnan S."/>
            <person name="Kramer K.J."/>
            <person name="Arakane Y."/>
            <person name="Beeman R.W."/>
            <person name="Zhu Q."/>
            <person name="Hogenkamp D."/>
            <person name="Dixit R."/>
            <person name="Oppert B."/>
            <person name="Jiang H."/>
            <person name="Zou Z."/>
            <person name="Marshall J."/>
            <person name="Elpidina E."/>
            <person name="Vinokurov K."/>
            <person name="Oppert C."/>
            <person name="Zou Z."/>
            <person name="Evans J."/>
            <person name="Lu Z."/>
            <person name="Zhao P."/>
            <person name="Sumathipala N."/>
            <person name="Altincicek B."/>
            <person name="Vilcinskas A."/>
            <person name="Williams M."/>
            <person name="Hultmark D."/>
            <person name="Hetru C."/>
            <person name="Jiang H."/>
            <person name="Grimmelikhuijzen C.J."/>
            <person name="Hauser F."/>
            <person name="Cazzamali G."/>
            <person name="Williamson M."/>
            <person name="Park Y."/>
            <person name="Li B."/>
            <person name="Tanaka Y."/>
            <person name="Predel R."/>
            <person name="Neupert S."/>
            <person name="Schachtner J."/>
            <person name="Verleyen P."/>
            <person name="Raible F."/>
            <person name="Bork P."/>
            <person name="Friedrich M."/>
            <person name="Walden K.K."/>
            <person name="Robertson H.M."/>
            <person name="Angeli S."/>
            <person name="Foret S."/>
            <person name="Bucher G."/>
            <person name="Schuetz S."/>
            <person name="Maleszka R."/>
            <person name="Wimmer E.A."/>
            <person name="Beeman R.W."/>
            <person name="Lorenzen M."/>
            <person name="Tomoyasu Y."/>
            <person name="Miller S.C."/>
            <person name="Grossmann D."/>
            <person name="Bucher G."/>
        </authorList>
    </citation>
    <scope>NUCLEOTIDE SEQUENCE [LARGE SCALE GENOMIC DNA]</scope>
    <source>
        <strain evidence="11 12">Georgia GA2</strain>
    </source>
</reference>
<feature type="transmembrane region" description="Helical" evidence="10">
    <location>
        <begin position="136"/>
        <end position="155"/>
    </location>
</feature>
<keyword evidence="3 10" id="KW-0716">Sensory transduction</keyword>
<dbReference type="PhylomeDB" id="D6X3V5"/>
<name>D6X3V5_TRICA</name>
<dbReference type="Pfam" id="PF02949">
    <property type="entry name" value="7tm_6"/>
    <property type="match status" value="1"/>
</dbReference>
<evidence type="ECO:0000256" key="8">
    <source>
        <dbReference type="ARBA" id="ARBA00023170"/>
    </source>
</evidence>
<dbReference type="PANTHER" id="PTHR21137">
    <property type="entry name" value="ODORANT RECEPTOR"/>
    <property type="match status" value="1"/>
</dbReference>
<feature type="transmembrane region" description="Helical" evidence="10">
    <location>
        <begin position="199"/>
        <end position="227"/>
    </location>
</feature>
<protein>
    <recommendedName>
        <fullName evidence="10">Odorant receptor</fullName>
    </recommendedName>
</protein>